<dbReference type="OrthoDB" id="10014426at2759"/>
<dbReference type="EMBL" id="CAJNOM010000615">
    <property type="protein sequence ID" value="CAF1522847.1"/>
    <property type="molecule type" value="Genomic_DNA"/>
</dbReference>
<dbReference type="EMBL" id="CAJNOI010000296">
    <property type="protein sequence ID" value="CAF1231296.1"/>
    <property type="molecule type" value="Genomic_DNA"/>
</dbReference>
<dbReference type="SUPFAM" id="SSF81321">
    <property type="entry name" value="Family A G protein-coupled receptor-like"/>
    <property type="match status" value="1"/>
</dbReference>
<evidence type="ECO:0000313" key="11">
    <source>
        <dbReference type="EMBL" id="CAF1522847.1"/>
    </source>
</evidence>
<dbReference type="GO" id="GO:0004930">
    <property type="term" value="F:G protein-coupled receptor activity"/>
    <property type="evidence" value="ECO:0007669"/>
    <property type="project" value="UniProtKB-KW"/>
</dbReference>
<evidence type="ECO:0000313" key="12">
    <source>
        <dbReference type="Proteomes" id="UP000663832"/>
    </source>
</evidence>
<keyword evidence="6" id="KW-0675">Receptor</keyword>
<keyword evidence="5 8" id="KW-0472">Membrane</keyword>
<feature type="transmembrane region" description="Helical" evidence="8">
    <location>
        <begin position="270"/>
        <end position="292"/>
    </location>
</feature>
<evidence type="ECO:0000313" key="13">
    <source>
        <dbReference type="Proteomes" id="UP000663877"/>
    </source>
</evidence>
<dbReference type="Gene3D" id="1.20.1070.10">
    <property type="entry name" value="Rhodopsin 7-helix transmembrane proteins"/>
    <property type="match status" value="1"/>
</dbReference>
<evidence type="ECO:0000256" key="7">
    <source>
        <dbReference type="ARBA" id="ARBA00023224"/>
    </source>
</evidence>
<keyword evidence="3 8" id="KW-1133">Transmembrane helix</keyword>
<evidence type="ECO:0000313" key="10">
    <source>
        <dbReference type="EMBL" id="CAF1231296.1"/>
    </source>
</evidence>
<evidence type="ECO:0000256" key="1">
    <source>
        <dbReference type="ARBA" id="ARBA00004141"/>
    </source>
</evidence>
<evidence type="ECO:0000256" key="4">
    <source>
        <dbReference type="ARBA" id="ARBA00023040"/>
    </source>
</evidence>
<comment type="caution">
    <text evidence="10">The sequence shown here is derived from an EMBL/GenBank/DDBJ whole genome shotgun (WGS) entry which is preliminary data.</text>
</comment>
<feature type="transmembrane region" description="Helical" evidence="8">
    <location>
        <begin position="176"/>
        <end position="200"/>
    </location>
</feature>
<keyword evidence="7" id="KW-0807">Transducer</keyword>
<feature type="transmembrane region" description="Helical" evidence="8">
    <location>
        <begin position="23"/>
        <end position="44"/>
    </location>
</feature>
<keyword evidence="2 8" id="KW-0812">Transmembrane</keyword>
<evidence type="ECO:0000256" key="3">
    <source>
        <dbReference type="ARBA" id="ARBA00022989"/>
    </source>
</evidence>
<dbReference type="AlphaFoldDB" id="A0A814YLY5"/>
<reference evidence="10" key="1">
    <citation type="submission" date="2021-02" db="EMBL/GenBank/DDBJ databases">
        <authorList>
            <person name="Nowell W R."/>
        </authorList>
    </citation>
    <scope>NUCLEOTIDE SEQUENCE</scope>
</reference>
<evidence type="ECO:0000256" key="8">
    <source>
        <dbReference type="SAM" id="Phobius"/>
    </source>
</evidence>
<feature type="transmembrane region" description="Helical" evidence="8">
    <location>
        <begin position="227"/>
        <end position="247"/>
    </location>
</feature>
<protein>
    <recommendedName>
        <fullName evidence="9">G-protein coupled receptors family 1 profile domain-containing protein</fullName>
    </recommendedName>
</protein>
<evidence type="ECO:0000256" key="2">
    <source>
        <dbReference type="ARBA" id="ARBA00022692"/>
    </source>
</evidence>
<evidence type="ECO:0000256" key="5">
    <source>
        <dbReference type="ARBA" id="ARBA00023136"/>
    </source>
</evidence>
<feature type="transmembrane region" description="Helical" evidence="8">
    <location>
        <begin position="56"/>
        <end position="77"/>
    </location>
</feature>
<dbReference type="GO" id="GO:0005886">
    <property type="term" value="C:plasma membrane"/>
    <property type="evidence" value="ECO:0007669"/>
    <property type="project" value="TreeGrafter"/>
</dbReference>
<accession>A0A814YLY5</accession>
<dbReference type="PANTHER" id="PTHR45695:SF9">
    <property type="entry name" value="LEUCOKININ RECEPTOR"/>
    <property type="match status" value="1"/>
</dbReference>
<feature type="transmembrane region" description="Helical" evidence="8">
    <location>
        <begin position="97"/>
        <end position="115"/>
    </location>
</feature>
<keyword evidence="4" id="KW-0297">G-protein coupled receptor</keyword>
<sequence length="322" mass="37200">MNNSINISTLSYNLIQVQQNMTWSMMIFLIFGTIGNICNCFVFLQKSLRSNSCSHYLLISSIANTLALIFSIPTGIYSVAQINLTSYSLIFCKLRLYIYHTLLMISRYLIIIACIDRACVSSRRVSIRNFSQIHIARILSCMTIIIWFIATIHIPIMNTIELDYCIMPGTYSLIFSIYALIFAGIIPPVLMSIFSLITLYNLHSIHVRISTTSTQVNHRIRQRDFHLIRMLTAQVFVYILTTTPYPINTVYAAVTARTNKSMDRQAIESFIYFITSSFLLFINPAVSFYIYIATTKAFRKELKLAWINLRQKIFSRRQEESK</sequence>
<comment type="subcellular location">
    <subcellularLocation>
        <location evidence="1">Membrane</location>
        <topology evidence="1">Multi-pass membrane protein</topology>
    </subcellularLocation>
</comment>
<dbReference type="InterPro" id="IPR017452">
    <property type="entry name" value="GPCR_Rhodpsn_7TM"/>
</dbReference>
<organism evidence="10 13">
    <name type="scientific">Adineta steineri</name>
    <dbReference type="NCBI Taxonomy" id="433720"/>
    <lineage>
        <taxon>Eukaryota</taxon>
        <taxon>Metazoa</taxon>
        <taxon>Spiralia</taxon>
        <taxon>Gnathifera</taxon>
        <taxon>Rotifera</taxon>
        <taxon>Eurotatoria</taxon>
        <taxon>Bdelloidea</taxon>
        <taxon>Adinetida</taxon>
        <taxon>Adinetidae</taxon>
        <taxon>Adineta</taxon>
    </lineage>
</organism>
<proteinExistence type="predicted"/>
<keyword evidence="12" id="KW-1185">Reference proteome</keyword>
<dbReference type="Proteomes" id="UP000663877">
    <property type="component" value="Unassembled WGS sequence"/>
</dbReference>
<dbReference type="Proteomes" id="UP000663832">
    <property type="component" value="Unassembled WGS sequence"/>
</dbReference>
<evidence type="ECO:0000256" key="6">
    <source>
        <dbReference type="ARBA" id="ARBA00023170"/>
    </source>
</evidence>
<gene>
    <name evidence="10" type="ORF">BJG266_LOCUS28533</name>
    <name evidence="11" type="ORF">QVE165_LOCUS44919</name>
</gene>
<feature type="transmembrane region" description="Helical" evidence="8">
    <location>
        <begin position="135"/>
        <end position="156"/>
    </location>
</feature>
<evidence type="ECO:0000259" key="9">
    <source>
        <dbReference type="PROSITE" id="PS50262"/>
    </source>
</evidence>
<dbReference type="PROSITE" id="PS50262">
    <property type="entry name" value="G_PROTEIN_RECEP_F1_2"/>
    <property type="match status" value="1"/>
</dbReference>
<name>A0A814YLY5_9BILA</name>
<feature type="domain" description="G-protein coupled receptors family 1 profile" evidence="9">
    <location>
        <begin position="35"/>
        <end position="291"/>
    </location>
</feature>
<dbReference type="PANTHER" id="PTHR45695">
    <property type="entry name" value="LEUCOKININ RECEPTOR-RELATED"/>
    <property type="match status" value="1"/>
</dbReference>